<proteinExistence type="predicted"/>
<organism evidence="3 6">
    <name type="scientific">Zhongshania aliphaticivorans</name>
    <dbReference type="NCBI Taxonomy" id="1470434"/>
    <lineage>
        <taxon>Bacteria</taxon>
        <taxon>Pseudomonadati</taxon>
        <taxon>Pseudomonadota</taxon>
        <taxon>Gammaproteobacteria</taxon>
        <taxon>Cellvibrionales</taxon>
        <taxon>Spongiibacteraceae</taxon>
        <taxon>Zhongshania</taxon>
    </lineage>
</organism>
<keyword evidence="1" id="KW-0812">Transmembrane</keyword>
<feature type="transmembrane region" description="Helical" evidence="1">
    <location>
        <begin position="24"/>
        <end position="47"/>
    </location>
</feature>
<evidence type="ECO:0000313" key="5">
    <source>
        <dbReference type="Proteomes" id="UP000435877"/>
    </source>
</evidence>
<dbReference type="EMBL" id="CACSIM010000008">
    <property type="protein sequence ID" value="CAA0122288.1"/>
    <property type="molecule type" value="Genomic_DNA"/>
</dbReference>
<evidence type="ECO:0000313" key="6">
    <source>
        <dbReference type="Proteomes" id="UP000439591"/>
    </source>
</evidence>
<reference evidence="5 6" key="1">
    <citation type="submission" date="2019-11" db="EMBL/GenBank/DDBJ databases">
        <authorList>
            <person name="Holert J."/>
        </authorList>
    </citation>
    <scope>NUCLEOTIDE SEQUENCE [LARGE SCALE GENOMIC DNA]</scope>
    <source>
        <strain evidence="3">BC3_2A</strain>
        <strain evidence="2">SB11_1A</strain>
    </source>
</reference>
<dbReference type="Proteomes" id="UP000435877">
    <property type="component" value="Unassembled WGS sequence"/>
</dbReference>
<dbReference type="EMBL" id="CACSIK010000003">
    <property type="protein sequence ID" value="CAA0110724.1"/>
    <property type="molecule type" value="Genomic_DNA"/>
</dbReference>
<protein>
    <submittedName>
        <fullName evidence="3">Uncharacterized protein</fullName>
    </submittedName>
</protein>
<evidence type="ECO:0000313" key="3">
    <source>
        <dbReference type="EMBL" id="CAA0118275.1"/>
    </source>
</evidence>
<evidence type="ECO:0000256" key="1">
    <source>
        <dbReference type="SAM" id="Phobius"/>
    </source>
</evidence>
<dbReference type="AlphaFoldDB" id="A0A5S9QHT5"/>
<name>A0A5S9QHT5_9GAMM</name>
<evidence type="ECO:0000313" key="2">
    <source>
        <dbReference type="EMBL" id="CAA0110724.1"/>
    </source>
</evidence>
<keyword evidence="1" id="KW-1133">Transmembrane helix</keyword>
<keyword evidence="1" id="KW-0472">Membrane</keyword>
<evidence type="ECO:0000313" key="4">
    <source>
        <dbReference type="EMBL" id="CAA0122288.1"/>
    </source>
</evidence>
<gene>
    <name evidence="2" type="ORF">IHBHHGIJ_03228</name>
    <name evidence="3" type="ORF">KFEGEMFD_03441</name>
    <name evidence="4" type="ORF">KFEGEMFD_03973</name>
</gene>
<accession>A0A5S9QHT5</accession>
<dbReference type="Proteomes" id="UP000439591">
    <property type="component" value="Unassembled WGS sequence"/>
</dbReference>
<keyword evidence="5" id="KW-1185">Reference proteome</keyword>
<sequence>MKCGRTFFSATVSLTFLELVEGVVMLNAFLVIGLVMAAISIPLVFYWKAESIATLLRKYGI</sequence>
<dbReference type="RefSeq" id="WP_200842769.1">
    <property type="nucleotide sequence ID" value="NZ_CACSIK010000003.1"/>
</dbReference>
<dbReference type="EMBL" id="CACSIM010000006">
    <property type="protein sequence ID" value="CAA0118275.1"/>
    <property type="molecule type" value="Genomic_DNA"/>
</dbReference>